<name>A0A1K0FAX9_9ACTN</name>
<reference evidence="1 2" key="1">
    <citation type="submission" date="2016-09" db="EMBL/GenBank/DDBJ databases">
        <title>Couchioplanes caeruleus draft genome sequence.</title>
        <authorList>
            <person name="Sheehan J."/>
            <person name="Caffrey P."/>
        </authorList>
    </citation>
    <scope>NUCLEOTIDE SEQUENCE [LARGE SCALE GENOMIC DNA]</scope>
    <source>
        <strain evidence="1 2">DSM 43634</strain>
    </source>
</reference>
<dbReference type="EMBL" id="MEIA01000541">
    <property type="protein sequence ID" value="OJF09904.1"/>
    <property type="molecule type" value="Genomic_DNA"/>
</dbReference>
<evidence type="ECO:0000313" key="1">
    <source>
        <dbReference type="EMBL" id="OJF09904.1"/>
    </source>
</evidence>
<keyword evidence="2" id="KW-1185">Reference proteome</keyword>
<dbReference type="Proteomes" id="UP000182486">
    <property type="component" value="Unassembled WGS sequence"/>
</dbReference>
<proteinExistence type="predicted"/>
<sequence length="114" mass="12348">MEPRSLTQREQAVLVALLAVDFAGVENLRRQAPEARVVGVCGCGCPSVDFQQDLGRGMTIQVDAGVRDGSDGLFLYTVEDARRGELLGGIEWVGAEDEHPDEFPPPELLDVRPA</sequence>
<comment type="caution">
    <text evidence="1">The sequence shown here is derived from an EMBL/GenBank/DDBJ whole genome shotgun (WGS) entry which is preliminary data.</text>
</comment>
<protein>
    <submittedName>
        <fullName evidence="1">Uncharacterized protein</fullName>
    </submittedName>
</protein>
<accession>A0A1K0FAX9</accession>
<gene>
    <name evidence="1" type="ORF">BG844_35125</name>
</gene>
<evidence type="ECO:0000313" key="2">
    <source>
        <dbReference type="Proteomes" id="UP000182486"/>
    </source>
</evidence>
<dbReference type="AlphaFoldDB" id="A0A1K0FAX9"/>
<organism evidence="1 2">
    <name type="scientific">Couchioplanes caeruleus subsp. caeruleus</name>
    <dbReference type="NCBI Taxonomy" id="56427"/>
    <lineage>
        <taxon>Bacteria</taxon>
        <taxon>Bacillati</taxon>
        <taxon>Actinomycetota</taxon>
        <taxon>Actinomycetes</taxon>
        <taxon>Micromonosporales</taxon>
        <taxon>Micromonosporaceae</taxon>
        <taxon>Couchioplanes</taxon>
    </lineage>
</organism>